<organism evidence="2 3">
    <name type="scientific">Gaopeijia maritima</name>
    <dbReference type="NCBI Taxonomy" id="3119007"/>
    <lineage>
        <taxon>Bacteria</taxon>
        <taxon>Pseudomonadati</taxon>
        <taxon>Gemmatimonadota</taxon>
        <taxon>Longimicrobiia</taxon>
        <taxon>Gaopeijiales</taxon>
        <taxon>Gaopeijiaceae</taxon>
        <taxon>Gaopeijia</taxon>
    </lineage>
</organism>
<gene>
    <name evidence="2" type="ORF">WI372_02495</name>
</gene>
<comment type="caution">
    <text evidence="2">The sequence shown here is derived from an EMBL/GenBank/DDBJ whole genome shotgun (WGS) entry which is preliminary data.</text>
</comment>
<feature type="transmembrane region" description="Helical" evidence="1">
    <location>
        <begin position="66"/>
        <end position="87"/>
    </location>
</feature>
<dbReference type="EMBL" id="JBBHLI010000001">
    <property type="protein sequence ID" value="MEK9499850.1"/>
    <property type="molecule type" value="Genomic_DNA"/>
</dbReference>
<keyword evidence="3" id="KW-1185">Reference proteome</keyword>
<reference evidence="2 3" key="1">
    <citation type="submission" date="2024-02" db="EMBL/GenBank/DDBJ databases">
        <title>A novel Gemmatimonadota bacterium.</title>
        <authorList>
            <person name="Du Z.-J."/>
            <person name="Ye Y.-Q."/>
        </authorList>
    </citation>
    <scope>NUCLEOTIDE SEQUENCE [LARGE SCALE GENOMIC DNA]</scope>
    <source>
        <strain evidence="2 3">DH-20</strain>
    </source>
</reference>
<keyword evidence="1" id="KW-0812">Transmembrane</keyword>
<feature type="transmembrane region" description="Helical" evidence="1">
    <location>
        <begin position="93"/>
        <end position="114"/>
    </location>
</feature>
<evidence type="ECO:0000313" key="3">
    <source>
        <dbReference type="Proteomes" id="UP001484239"/>
    </source>
</evidence>
<keyword evidence="1" id="KW-1133">Transmembrane helix</keyword>
<feature type="transmembrane region" description="Helical" evidence="1">
    <location>
        <begin position="12"/>
        <end position="34"/>
    </location>
</feature>
<evidence type="ECO:0000313" key="2">
    <source>
        <dbReference type="EMBL" id="MEK9499850.1"/>
    </source>
</evidence>
<keyword evidence="1" id="KW-0472">Membrane</keyword>
<evidence type="ECO:0000256" key="1">
    <source>
        <dbReference type="SAM" id="Phobius"/>
    </source>
</evidence>
<dbReference type="RefSeq" id="WP_405278045.1">
    <property type="nucleotide sequence ID" value="NZ_JBBHLI010000001.1"/>
</dbReference>
<accession>A0ABU9E895</accession>
<dbReference type="Proteomes" id="UP001484239">
    <property type="component" value="Unassembled WGS sequence"/>
</dbReference>
<sequence>MSALPRLGQLLYAVPMAIFGLMHLMMGEMMAGAVPIPGGVLWVYLTGVALLLAAGAIITGKQAANAALGLAVFLLLTALMVHLPALIGGDQAAMGQVLKDIALAGGALILFGAVRGPDSA</sequence>
<protein>
    <submittedName>
        <fullName evidence="2">DoxX family protein</fullName>
    </submittedName>
</protein>
<name>A0ABU9E895_9BACT</name>
<proteinExistence type="predicted"/>
<feature type="transmembrane region" description="Helical" evidence="1">
    <location>
        <begin position="40"/>
        <end position="59"/>
    </location>
</feature>